<evidence type="ECO:0000256" key="1">
    <source>
        <dbReference type="ARBA" id="ARBA00005771"/>
    </source>
</evidence>
<accession>A0A9Q0S8Y8</accession>
<proteinExistence type="inferred from homology"/>
<dbReference type="SUPFAM" id="SSF52540">
    <property type="entry name" value="P-loop containing nucleoside triphosphate hydrolases"/>
    <property type="match status" value="1"/>
</dbReference>
<dbReference type="Proteomes" id="UP001151699">
    <property type="component" value="Chromosome A"/>
</dbReference>
<dbReference type="GO" id="GO:0008146">
    <property type="term" value="F:sulfotransferase activity"/>
    <property type="evidence" value="ECO:0007669"/>
    <property type="project" value="InterPro"/>
</dbReference>
<organism evidence="4 5">
    <name type="scientific">Pseudolycoriella hygida</name>
    <dbReference type="NCBI Taxonomy" id="35572"/>
    <lineage>
        <taxon>Eukaryota</taxon>
        <taxon>Metazoa</taxon>
        <taxon>Ecdysozoa</taxon>
        <taxon>Arthropoda</taxon>
        <taxon>Hexapoda</taxon>
        <taxon>Insecta</taxon>
        <taxon>Pterygota</taxon>
        <taxon>Neoptera</taxon>
        <taxon>Endopterygota</taxon>
        <taxon>Diptera</taxon>
        <taxon>Nematocera</taxon>
        <taxon>Sciaroidea</taxon>
        <taxon>Sciaridae</taxon>
        <taxon>Pseudolycoriella</taxon>
    </lineage>
</organism>
<dbReference type="PANTHER" id="PTHR11783">
    <property type="entry name" value="SULFOTRANSFERASE SULT"/>
    <property type="match status" value="1"/>
</dbReference>
<dbReference type="InterPro" id="IPR000863">
    <property type="entry name" value="Sulfotransferase_dom"/>
</dbReference>
<reference evidence="4" key="1">
    <citation type="submission" date="2022-07" db="EMBL/GenBank/DDBJ databases">
        <authorList>
            <person name="Trinca V."/>
            <person name="Uliana J.V.C."/>
            <person name="Torres T.T."/>
            <person name="Ward R.J."/>
            <person name="Monesi N."/>
        </authorList>
    </citation>
    <scope>NUCLEOTIDE SEQUENCE</scope>
    <source>
        <strain evidence="4">HSMRA1968</strain>
        <tissue evidence="4">Whole embryos</tissue>
    </source>
</reference>
<sequence length="333" mass="38582">MGHKTSSALQIYKKLPFQIDRVDEVTEKRILSHFKGPLTGTLQVGPDKWMMPKCYLECAEKLYNVEARTDDIYLCTFPRSGTTWTQEMLWLLCNNLDYETAKSENIFVRSPFLEFESFVTGGLKDCNKELTPPAALDLLPQMTCQRVIKTHLPMKLLPHDALSKGCKIVYVARNPKDVVVSLFHFLKNPRFLYEGDFDQFVDLFMDDLLTWSPYFEHVKDGWRHRNDPNVLFLFYEDLVMNLKGSLTSLATFVGHSLNEENIPQLMEHLHIENFKENPTINQKNLAKYGSGKWVHVRRGRIGGNPEMTLEIEGRIDEKIEKHFAGTGLKFPYQ</sequence>
<dbReference type="Pfam" id="PF00685">
    <property type="entry name" value="Sulfotransfer_1"/>
    <property type="match status" value="1"/>
</dbReference>
<evidence type="ECO:0000313" key="4">
    <source>
        <dbReference type="EMBL" id="KAJ6649914.1"/>
    </source>
</evidence>
<feature type="domain" description="Sulfotransferase" evidence="3">
    <location>
        <begin position="70"/>
        <end position="327"/>
    </location>
</feature>
<dbReference type="Gene3D" id="3.40.50.300">
    <property type="entry name" value="P-loop containing nucleotide triphosphate hydrolases"/>
    <property type="match status" value="1"/>
</dbReference>
<comment type="caution">
    <text evidence="4">The sequence shown here is derived from an EMBL/GenBank/DDBJ whole genome shotgun (WGS) entry which is preliminary data.</text>
</comment>
<evidence type="ECO:0000259" key="3">
    <source>
        <dbReference type="Pfam" id="PF00685"/>
    </source>
</evidence>
<comment type="similarity">
    <text evidence="1">Belongs to the sulfotransferase 1 family.</text>
</comment>
<keyword evidence="2" id="KW-0808">Transferase</keyword>
<keyword evidence="5" id="KW-1185">Reference proteome</keyword>
<dbReference type="AlphaFoldDB" id="A0A9Q0S8Y8"/>
<protein>
    <submittedName>
        <fullName evidence="4">Sulfotransferase 1E1</fullName>
    </submittedName>
</protein>
<name>A0A9Q0S8Y8_9DIPT</name>
<dbReference type="InterPro" id="IPR027417">
    <property type="entry name" value="P-loop_NTPase"/>
</dbReference>
<dbReference type="OrthoDB" id="7772057at2759"/>
<dbReference type="EMBL" id="WJQU01000001">
    <property type="protein sequence ID" value="KAJ6649914.1"/>
    <property type="molecule type" value="Genomic_DNA"/>
</dbReference>
<evidence type="ECO:0000256" key="2">
    <source>
        <dbReference type="ARBA" id="ARBA00022679"/>
    </source>
</evidence>
<evidence type="ECO:0000313" key="5">
    <source>
        <dbReference type="Proteomes" id="UP001151699"/>
    </source>
</evidence>
<gene>
    <name evidence="4" type="primary">SULT1E1</name>
    <name evidence="4" type="ORF">Bhyg_05155</name>
</gene>